<sequence length="325" mass="35340">MKAAKILKAMERELREYPESAGEIMVDAAGELGKCGAFEQSLELCDRIIAGFPAEDAGYAHSQRIEMLYELGRDDEAEAALAALWELDDEAPHAAPMVAELLESRGDARRALRWSDRAFADALSPGGAGIEHIQNIADLMSAQWRADLRRRLGMAPDDLDRLVERNDPFREIFGALGVPDPEGDARAALGLAGPSPAGAGQAGVPLLSHFIRADVMAAHAEGLLTGFGGGEEITPDGYFREVELNRRQMQRETEFSKGRDVPVSMADVRAYAKEQGVDVLTPEVRLEAASAKFARGGDFPVWPPERNASCWCASGRKYKKCCGRP</sequence>
<name>A0ABV8FKL0_9ACTN</name>
<reference evidence="2" key="1">
    <citation type="journal article" date="2019" name="Int. J. Syst. Evol. Microbiol.">
        <title>The Global Catalogue of Microorganisms (GCM) 10K type strain sequencing project: providing services to taxonomists for standard genome sequencing and annotation.</title>
        <authorList>
            <consortium name="The Broad Institute Genomics Platform"/>
            <consortium name="The Broad Institute Genome Sequencing Center for Infectious Disease"/>
            <person name="Wu L."/>
            <person name="Ma J."/>
        </authorList>
    </citation>
    <scope>NUCLEOTIDE SEQUENCE [LARGE SCALE GENOMIC DNA]</scope>
    <source>
        <strain evidence="2">TBRC 1826</strain>
    </source>
</reference>
<protein>
    <submittedName>
        <fullName evidence="1">SEC-C domain-containing protein</fullName>
    </submittedName>
</protein>
<comment type="caution">
    <text evidence="1">The sequence shown here is derived from an EMBL/GenBank/DDBJ whole genome shotgun (WGS) entry which is preliminary data.</text>
</comment>
<dbReference type="InterPro" id="IPR011990">
    <property type="entry name" value="TPR-like_helical_dom_sf"/>
</dbReference>
<gene>
    <name evidence="1" type="ORF">ACFOVU_04735</name>
</gene>
<dbReference type="RefSeq" id="WP_378530120.1">
    <property type="nucleotide sequence ID" value="NZ_JBHSBH010000004.1"/>
</dbReference>
<evidence type="ECO:0000313" key="1">
    <source>
        <dbReference type="EMBL" id="MFC3995206.1"/>
    </source>
</evidence>
<evidence type="ECO:0000313" key="2">
    <source>
        <dbReference type="Proteomes" id="UP001595847"/>
    </source>
</evidence>
<organism evidence="1 2">
    <name type="scientific">Nocardiopsis sediminis</name>
    <dbReference type="NCBI Taxonomy" id="1778267"/>
    <lineage>
        <taxon>Bacteria</taxon>
        <taxon>Bacillati</taxon>
        <taxon>Actinomycetota</taxon>
        <taxon>Actinomycetes</taxon>
        <taxon>Streptosporangiales</taxon>
        <taxon>Nocardiopsidaceae</taxon>
        <taxon>Nocardiopsis</taxon>
    </lineage>
</organism>
<dbReference type="Gene3D" id="3.10.450.50">
    <property type="match status" value="1"/>
</dbReference>
<proteinExistence type="predicted"/>
<accession>A0ABV8FKL0</accession>
<dbReference type="EMBL" id="JBHSBH010000004">
    <property type="protein sequence ID" value="MFC3995206.1"/>
    <property type="molecule type" value="Genomic_DNA"/>
</dbReference>
<keyword evidence="2" id="KW-1185">Reference proteome</keyword>
<dbReference type="Proteomes" id="UP001595847">
    <property type="component" value="Unassembled WGS sequence"/>
</dbReference>
<dbReference type="Gene3D" id="1.25.40.10">
    <property type="entry name" value="Tetratricopeptide repeat domain"/>
    <property type="match status" value="1"/>
</dbReference>
<dbReference type="SUPFAM" id="SSF48452">
    <property type="entry name" value="TPR-like"/>
    <property type="match status" value="1"/>
</dbReference>
<dbReference type="SUPFAM" id="SSF103642">
    <property type="entry name" value="Sec-C motif"/>
    <property type="match status" value="1"/>
</dbReference>
<dbReference type="InterPro" id="IPR004027">
    <property type="entry name" value="SEC_C_motif"/>
</dbReference>
<dbReference type="Pfam" id="PF02810">
    <property type="entry name" value="SEC-C"/>
    <property type="match status" value="1"/>
</dbReference>